<dbReference type="CDD" id="cd02541">
    <property type="entry name" value="UGPase_prokaryotic"/>
    <property type="match status" value="1"/>
</dbReference>
<organism evidence="8 9">
    <name type="scientific">Heyndrickxia vini</name>
    <dbReference type="NCBI Taxonomy" id="1476025"/>
    <lineage>
        <taxon>Bacteria</taxon>
        <taxon>Bacillati</taxon>
        <taxon>Bacillota</taxon>
        <taxon>Bacilli</taxon>
        <taxon>Bacillales</taxon>
        <taxon>Bacillaceae</taxon>
        <taxon>Heyndrickxia</taxon>
    </lineage>
</organism>
<evidence type="ECO:0000259" key="7">
    <source>
        <dbReference type="Pfam" id="PF00483"/>
    </source>
</evidence>
<comment type="similarity">
    <text evidence="1 6">Belongs to the UDPGP type 2 family.</text>
</comment>
<keyword evidence="4 6" id="KW-0548">Nucleotidyltransferase</keyword>
<sequence length="315" mass="35848">MYKPFERNFSKKNKLEVISVKINKAIIPAAGLGTRFLPATKAQPKEMLPIVDKPAIQYIVEEAVKSGIENIMIVTGRNKRSIEDHFDKSIELEQVLNEKQKYDTLKEIKKITNMANIHYIRQKEPLGLGHAILCARHFIGDDPFAVLLGDDIMMSQQPALKQIIDIYEKYDSNVIGVQPVEISEVSKYGIISPGQQHDDLYQIEDLFEKPSVNEAPSNLAIMGRYILKPSIFPVLSNIEKGVGNEFQLTDALRIICQEEITFALQLKGDRYDIGDKLGYLKAMTEIGLKRPEMREQLLTYLENVVTRENKIITTR</sequence>
<evidence type="ECO:0000313" key="9">
    <source>
        <dbReference type="Proteomes" id="UP000595691"/>
    </source>
</evidence>
<protein>
    <recommendedName>
        <fullName evidence="2 6">UTP--glucose-1-phosphate uridylyltransferase</fullName>
        <ecNumber evidence="2 6">2.7.7.9</ecNumber>
    </recommendedName>
    <alternativeName>
        <fullName evidence="6">UDP-glucose pyrophosphorylase</fullName>
    </alternativeName>
</protein>
<gene>
    <name evidence="8" type="primary">galU</name>
    <name evidence="8" type="ORF">I5776_09710</name>
</gene>
<evidence type="ECO:0000256" key="1">
    <source>
        <dbReference type="ARBA" id="ARBA00006890"/>
    </source>
</evidence>
<dbReference type="GO" id="GO:0003983">
    <property type="term" value="F:UTP:glucose-1-phosphate uridylyltransferase activity"/>
    <property type="evidence" value="ECO:0007669"/>
    <property type="project" value="UniProtKB-EC"/>
</dbReference>
<evidence type="ECO:0000256" key="5">
    <source>
        <dbReference type="ARBA" id="ARBA00048128"/>
    </source>
</evidence>
<name>A0ABX7E6C4_9BACI</name>
<evidence type="ECO:0000256" key="6">
    <source>
        <dbReference type="RuleBase" id="RU361259"/>
    </source>
</evidence>
<dbReference type="InterPro" id="IPR029044">
    <property type="entry name" value="Nucleotide-diphossugar_trans"/>
</dbReference>
<dbReference type="Gene3D" id="3.90.550.10">
    <property type="entry name" value="Spore Coat Polysaccharide Biosynthesis Protein SpsA, Chain A"/>
    <property type="match status" value="1"/>
</dbReference>
<dbReference type="EC" id="2.7.7.9" evidence="2 6"/>
<evidence type="ECO:0000313" key="8">
    <source>
        <dbReference type="EMBL" id="QQZ11136.1"/>
    </source>
</evidence>
<proteinExistence type="inferred from homology"/>
<dbReference type="PANTHER" id="PTHR43197">
    <property type="entry name" value="UTP--GLUCOSE-1-PHOSPHATE URIDYLYLTRANSFERASE"/>
    <property type="match status" value="1"/>
</dbReference>
<evidence type="ECO:0000256" key="2">
    <source>
        <dbReference type="ARBA" id="ARBA00012415"/>
    </source>
</evidence>
<keyword evidence="9" id="KW-1185">Reference proteome</keyword>
<reference evidence="8 9" key="1">
    <citation type="submission" date="2020-11" db="EMBL/GenBank/DDBJ databases">
        <title>Taxonomic evaluation of the Bacillus sporothermodurans group of bacteria based on whole genome sequences.</title>
        <authorList>
            <person name="Fiedler G."/>
            <person name="Herbstmann A.-D."/>
            <person name="Doll E."/>
            <person name="Wenning M."/>
            <person name="Brinks E."/>
            <person name="Kabisch J."/>
            <person name="Breitenwieser F."/>
            <person name="Lappann M."/>
            <person name="Boehnlein C."/>
            <person name="Franz C."/>
        </authorList>
    </citation>
    <scope>NUCLEOTIDE SEQUENCE [LARGE SCALE GENOMIC DNA]</scope>
    <source>
        <strain evidence="8 9">JCM 19841</strain>
    </source>
</reference>
<dbReference type="InterPro" id="IPR005835">
    <property type="entry name" value="NTP_transferase_dom"/>
</dbReference>
<dbReference type="PANTHER" id="PTHR43197:SF1">
    <property type="entry name" value="UTP--GLUCOSE-1-PHOSPHATE URIDYLYLTRANSFERASE"/>
    <property type="match status" value="1"/>
</dbReference>
<dbReference type="EMBL" id="CP065425">
    <property type="protein sequence ID" value="QQZ11136.1"/>
    <property type="molecule type" value="Genomic_DNA"/>
</dbReference>
<accession>A0ABX7E6C4</accession>
<evidence type="ECO:0000256" key="4">
    <source>
        <dbReference type="ARBA" id="ARBA00022695"/>
    </source>
</evidence>
<comment type="catalytic activity">
    <reaction evidence="5 6">
        <text>alpha-D-glucose 1-phosphate + UTP + H(+) = UDP-alpha-D-glucose + diphosphate</text>
        <dbReference type="Rhea" id="RHEA:19889"/>
        <dbReference type="ChEBI" id="CHEBI:15378"/>
        <dbReference type="ChEBI" id="CHEBI:33019"/>
        <dbReference type="ChEBI" id="CHEBI:46398"/>
        <dbReference type="ChEBI" id="CHEBI:58601"/>
        <dbReference type="ChEBI" id="CHEBI:58885"/>
        <dbReference type="EC" id="2.7.7.9"/>
    </reaction>
</comment>
<dbReference type="Pfam" id="PF00483">
    <property type="entry name" value="NTP_transferase"/>
    <property type="match status" value="1"/>
</dbReference>
<dbReference type="InterPro" id="IPR005771">
    <property type="entry name" value="GalU_uridylyltTrfase_bac/arc"/>
</dbReference>
<dbReference type="SUPFAM" id="SSF53448">
    <property type="entry name" value="Nucleotide-diphospho-sugar transferases"/>
    <property type="match status" value="1"/>
</dbReference>
<keyword evidence="3 6" id="KW-0808">Transferase</keyword>
<dbReference type="NCBIfam" id="TIGR01099">
    <property type="entry name" value="galU"/>
    <property type="match status" value="1"/>
</dbReference>
<dbReference type="Proteomes" id="UP000595691">
    <property type="component" value="Chromosome"/>
</dbReference>
<dbReference type="RefSeq" id="WP_202780408.1">
    <property type="nucleotide sequence ID" value="NZ_CP065425.1"/>
</dbReference>
<feature type="domain" description="Nucleotidyl transferase" evidence="7">
    <location>
        <begin position="24"/>
        <end position="285"/>
    </location>
</feature>
<evidence type="ECO:0000256" key="3">
    <source>
        <dbReference type="ARBA" id="ARBA00022679"/>
    </source>
</evidence>